<feature type="domain" description="BTB" evidence="3">
    <location>
        <begin position="630"/>
        <end position="697"/>
    </location>
</feature>
<dbReference type="CDD" id="cd23686">
    <property type="entry name" value="mS82"/>
    <property type="match status" value="1"/>
</dbReference>
<dbReference type="Gene3D" id="1.25.40.420">
    <property type="match status" value="1"/>
</dbReference>
<dbReference type="OrthoDB" id="10251809at2759"/>
<sequence length="793" mass="92241">MSAATKGLIEFVNPCNTKYIYLDKLPKFVKQVHQQMREIEGRQPFGKGLYHCNNYENLIQKLANTRQQYRQSVQIEIRKQIASQEYQAWANYIKDRSLELPEQHKVTGKQLNELRRSYDVFIAKGENGLRPSELLNVFNDYTRVNQFTILMDNWCVLQMVHYSMGYPMNMNRLLTFEEIATLVQTKVLATYERSLGQDLLFREICSYGYWNLFDQSKGYMSIKEFSNFVKIFKYNVEPTLGGILKEFGFAANLFQGEFVKEIDPKEDIVRFDFFRYLFLERNLMIWRKIDPQGKQPGDRAAHSCDLIMGKLYIFGGWNGMNALADIHIYDLNQNQWTELQTNGELPSYRNNHTTAVYQTKLYVHGGHNGNTWLDDLYYLETNGQHGQASWYKVHPQGQIPTARACHSLNIVSKKLYLFGGYDGQECFNEIEIYDIQENRWIQPSVIGTIPTARNAHTMTRYKENLYLFGGHSGAQHLQDLHVFNTYKLEWTQVVTKGTLPKGLRGHTANLIQNNIYVFGGYDGSGRSNDLFIFNFLTYQWVIPNHHGTGTYLQMEEVALSQIPQPRQRHSATATENDLIYIFGGFDGNKWLNDLYVLDVGLLENRTIQEENYQRVISNIHKNLFNNQELSDIAFEIGNQKIYAHKIYLAAQSPQFKALFFSDTKESDQRIFIVENYTYKSFYIFLLFVYTGFINVAELDIELMGEILSLADQYLIDGLKNLMQKSIKKYLNNETVCDLLIFAQKCSAHSLKNACMNHLLKNISIISETPKYEKLELQPSLLTEITRALLQHKE</sequence>
<dbReference type="InterPro" id="IPR006652">
    <property type="entry name" value="Kelch_1"/>
</dbReference>
<dbReference type="KEGG" id="ptm:GSPATT00021933001"/>
<dbReference type="RefSeq" id="XP_001456162.1">
    <property type="nucleotide sequence ID" value="XM_001456125.1"/>
</dbReference>
<dbReference type="SUPFAM" id="SSF117281">
    <property type="entry name" value="Kelch motif"/>
    <property type="match status" value="1"/>
</dbReference>
<dbReference type="InterPro" id="IPR011333">
    <property type="entry name" value="SKP1/BTB/POZ_sf"/>
</dbReference>
<keyword evidence="5" id="KW-1185">Reference proteome</keyword>
<accession>A0E0E8</accession>
<dbReference type="Proteomes" id="UP000000600">
    <property type="component" value="Unassembled WGS sequence"/>
</dbReference>
<dbReference type="HOGENOM" id="CLU_357341_0_0_1"/>
<gene>
    <name evidence="4" type="ORF">GSPATT00021933001</name>
</gene>
<dbReference type="InterPro" id="IPR015915">
    <property type="entry name" value="Kelch-typ_b-propeller"/>
</dbReference>
<dbReference type="CDD" id="cd14733">
    <property type="entry name" value="BACK"/>
    <property type="match status" value="1"/>
</dbReference>
<dbReference type="Gene3D" id="3.30.710.10">
    <property type="entry name" value="Potassium Channel Kv1.1, Chain A"/>
    <property type="match status" value="1"/>
</dbReference>
<dbReference type="eggNOG" id="KOG0379">
    <property type="taxonomic scope" value="Eukaryota"/>
</dbReference>
<dbReference type="OMA" id="TYKSFYI"/>
<evidence type="ECO:0000313" key="4">
    <source>
        <dbReference type="EMBL" id="CAK88765.1"/>
    </source>
</evidence>
<evidence type="ECO:0000313" key="5">
    <source>
        <dbReference type="Proteomes" id="UP000000600"/>
    </source>
</evidence>
<dbReference type="PANTHER" id="PTHR46093:SF18">
    <property type="entry name" value="FIBRONECTIN TYPE-III DOMAIN-CONTAINING PROTEIN"/>
    <property type="match status" value="1"/>
</dbReference>
<dbReference type="SUPFAM" id="SSF54695">
    <property type="entry name" value="POZ domain"/>
    <property type="match status" value="1"/>
</dbReference>
<dbReference type="SMART" id="SM00612">
    <property type="entry name" value="Kelch"/>
    <property type="match status" value="4"/>
</dbReference>
<dbReference type="GeneID" id="5041947"/>
<dbReference type="InParanoid" id="A0E0E8"/>
<evidence type="ECO:0000256" key="1">
    <source>
        <dbReference type="ARBA" id="ARBA00022441"/>
    </source>
</evidence>
<reference evidence="4 5" key="1">
    <citation type="journal article" date="2006" name="Nature">
        <title>Global trends of whole-genome duplications revealed by the ciliate Paramecium tetraurelia.</title>
        <authorList>
            <consortium name="Genoscope"/>
            <person name="Aury J.-M."/>
            <person name="Jaillon O."/>
            <person name="Duret L."/>
            <person name="Noel B."/>
            <person name="Jubin C."/>
            <person name="Porcel B.M."/>
            <person name="Segurens B."/>
            <person name="Daubin V."/>
            <person name="Anthouard V."/>
            <person name="Aiach N."/>
            <person name="Arnaiz O."/>
            <person name="Billaut A."/>
            <person name="Beisson J."/>
            <person name="Blanc I."/>
            <person name="Bouhouche K."/>
            <person name="Camara F."/>
            <person name="Duharcourt S."/>
            <person name="Guigo R."/>
            <person name="Gogendeau D."/>
            <person name="Katinka M."/>
            <person name="Keller A.-M."/>
            <person name="Kissmehl R."/>
            <person name="Klotz C."/>
            <person name="Koll F."/>
            <person name="Le Moue A."/>
            <person name="Lepere C."/>
            <person name="Malinsky S."/>
            <person name="Nowacki M."/>
            <person name="Nowak J.K."/>
            <person name="Plattner H."/>
            <person name="Poulain J."/>
            <person name="Ruiz F."/>
            <person name="Serrano V."/>
            <person name="Zagulski M."/>
            <person name="Dessen P."/>
            <person name="Betermier M."/>
            <person name="Weissenbach J."/>
            <person name="Scarpelli C."/>
            <person name="Schachter V."/>
            <person name="Sperling L."/>
            <person name="Meyer E."/>
            <person name="Cohen J."/>
            <person name="Wincker P."/>
        </authorList>
    </citation>
    <scope>NUCLEOTIDE SEQUENCE [LARGE SCALE GENOMIC DNA]</scope>
    <source>
        <strain evidence="4 5">Stock d4-2</strain>
    </source>
</reference>
<dbReference type="Pfam" id="PF13415">
    <property type="entry name" value="Beta-prop_FBX42"/>
    <property type="match status" value="1"/>
</dbReference>
<dbReference type="EMBL" id="CT868651">
    <property type="protein sequence ID" value="CAK88765.1"/>
    <property type="molecule type" value="Genomic_DNA"/>
</dbReference>
<dbReference type="Gene3D" id="2.120.10.80">
    <property type="entry name" value="Kelch-type beta propeller"/>
    <property type="match status" value="2"/>
</dbReference>
<keyword evidence="1" id="KW-0880">Kelch repeat</keyword>
<dbReference type="Pfam" id="PF00651">
    <property type="entry name" value="BTB"/>
    <property type="match status" value="1"/>
</dbReference>
<keyword evidence="2" id="KW-0677">Repeat</keyword>
<dbReference type="Pfam" id="PF01344">
    <property type="entry name" value="Kelch_1"/>
    <property type="match status" value="2"/>
</dbReference>
<organism evidence="4 5">
    <name type="scientific">Paramecium tetraurelia</name>
    <dbReference type="NCBI Taxonomy" id="5888"/>
    <lineage>
        <taxon>Eukaryota</taxon>
        <taxon>Sar</taxon>
        <taxon>Alveolata</taxon>
        <taxon>Ciliophora</taxon>
        <taxon>Intramacronucleata</taxon>
        <taxon>Oligohymenophorea</taxon>
        <taxon>Peniculida</taxon>
        <taxon>Parameciidae</taxon>
        <taxon>Paramecium</taxon>
    </lineage>
</organism>
<proteinExistence type="predicted"/>
<dbReference type="AlphaFoldDB" id="A0E0E8"/>
<protein>
    <recommendedName>
        <fullName evidence="3">BTB domain-containing protein</fullName>
    </recommendedName>
</protein>
<evidence type="ECO:0000259" key="3">
    <source>
        <dbReference type="PROSITE" id="PS50097"/>
    </source>
</evidence>
<dbReference type="SMART" id="SM00225">
    <property type="entry name" value="BTB"/>
    <property type="match status" value="1"/>
</dbReference>
<evidence type="ECO:0000256" key="2">
    <source>
        <dbReference type="ARBA" id="ARBA00022737"/>
    </source>
</evidence>
<name>A0E0E8_PARTE</name>
<dbReference type="STRING" id="5888.A0E0E8"/>
<dbReference type="InterPro" id="IPR000210">
    <property type="entry name" value="BTB/POZ_dom"/>
</dbReference>
<dbReference type="PROSITE" id="PS50097">
    <property type="entry name" value="BTB"/>
    <property type="match status" value="1"/>
</dbReference>
<dbReference type="PANTHER" id="PTHR46093">
    <property type="entry name" value="ACYL-COA-BINDING DOMAIN-CONTAINING PROTEIN 5"/>
    <property type="match status" value="1"/>
</dbReference>